<dbReference type="OrthoDB" id="10590547at2759"/>
<sequence length="163" mass="18273">MWGVGVATIVTVIWRWNVDRRHPDGRRQQSLQEARHRARGAIVQVYERYRLGLLPITTSTENRLRVAGAIVSHCRETERLLDAEEKIRYTRVGFFDRGSHGNPVPGGSGSVIVQTMIDGVGMTPVWAAATALGSKRMTNNVAEFVAYTGFWFLRQPEDGETCT</sequence>
<evidence type="ECO:0000313" key="2">
    <source>
        <dbReference type="Proteomes" id="UP000198211"/>
    </source>
</evidence>
<keyword evidence="1" id="KW-0548">Nucleotidyltransferase</keyword>
<organism evidence="1 2">
    <name type="scientific">Phytophthora megakarya</name>
    <dbReference type="NCBI Taxonomy" id="4795"/>
    <lineage>
        <taxon>Eukaryota</taxon>
        <taxon>Sar</taxon>
        <taxon>Stramenopiles</taxon>
        <taxon>Oomycota</taxon>
        <taxon>Peronosporomycetes</taxon>
        <taxon>Peronosporales</taxon>
        <taxon>Peronosporaceae</taxon>
        <taxon>Phytophthora</taxon>
    </lineage>
</organism>
<gene>
    <name evidence="1" type="ORF">PHMEG_00024363</name>
</gene>
<dbReference type="Proteomes" id="UP000198211">
    <property type="component" value="Unassembled WGS sequence"/>
</dbReference>
<dbReference type="GO" id="GO:0003964">
    <property type="term" value="F:RNA-directed DNA polymerase activity"/>
    <property type="evidence" value="ECO:0007669"/>
    <property type="project" value="UniProtKB-KW"/>
</dbReference>
<name>A0A225VEV7_9STRA</name>
<reference evidence="2" key="1">
    <citation type="submission" date="2017-03" db="EMBL/GenBank/DDBJ databases">
        <title>Phytopthora megakarya and P. palmivora, two closely related causual agents of cacao black pod achieved similar genome size and gene model numbers by different mechanisms.</title>
        <authorList>
            <person name="Ali S."/>
            <person name="Shao J."/>
            <person name="Larry D.J."/>
            <person name="Kronmiller B."/>
            <person name="Shen D."/>
            <person name="Strem M.D."/>
            <person name="Melnick R.L."/>
            <person name="Guiltinan M.J."/>
            <person name="Tyler B.M."/>
            <person name="Meinhardt L.W."/>
            <person name="Bailey B.A."/>
        </authorList>
    </citation>
    <scope>NUCLEOTIDE SEQUENCE [LARGE SCALE GENOMIC DNA]</scope>
    <source>
        <strain evidence="2">zdho120</strain>
    </source>
</reference>
<proteinExistence type="predicted"/>
<accession>A0A225VEV7</accession>
<keyword evidence="1" id="KW-0808">Transferase</keyword>
<comment type="caution">
    <text evidence="1">The sequence shown here is derived from an EMBL/GenBank/DDBJ whole genome shotgun (WGS) entry which is preliminary data.</text>
</comment>
<dbReference type="AlphaFoldDB" id="A0A225VEV7"/>
<protein>
    <submittedName>
        <fullName evidence="1">Reverse transcriptase</fullName>
    </submittedName>
</protein>
<dbReference type="EMBL" id="NBNE01005296">
    <property type="protein sequence ID" value="OWZ03842.1"/>
    <property type="molecule type" value="Genomic_DNA"/>
</dbReference>
<evidence type="ECO:0000313" key="1">
    <source>
        <dbReference type="EMBL" id="OWZ03842.1"/>
    </source>
</evidence>
<keyword evidence="1" id="KW-0695">RNA-directed DNA polymerase</keyword>
<keyword evidence="2" id="KW-1185">Reference proteome</keyword>